<dbReference type="InterPro" id="IPR036388">
    <property type="entry name" value="WH-like_DNA-bd_sf"/>
</dbReference>
<evidence type="ECO:0000256" key="2">
    <source>
        <dbReference type="ARBA" id="ARBA00023015"/>
    </source>
</evidence>
<dbReference type="InterPro" id="IPR014284">
    <property type="entry name" value="RNA_pol_sigma-70_dom"/>
</dbReference>
<dbReference type="InterPro" id="IPR007627">
    <property type="entry name" value="RNA_pol_sigma70_r2"/>
</dbReference>
<evidence type="ECO:0000259" key="6">
    <source>
        <dbReference type="Pfam" id="PF08281"/>
    </source>
</evidence>
<dbReference type="Gene3D" id="1.10.10.10">
    <property type="entry name" value="Winged helix-like DNA-binding domain superfamily/Winged helix DNA-binding domain"/>
    <property type="match status" value="1"/>
</dbReference>
<evidence type="ECO:0000256" key="3">
    <source>
        <dbReference type="ARBA" id="ARBA00023082"/>
    </source>
</evidence>
<accession>A0ABX2TI65</accession>
<feature type="domain" description="RNA polymerase sigma-70 region 2" evidence="5">
    <location>
        <begin position="10"/>
        <end position="75"/>
    </location>
</feature>
<proteinExistence type="inferred from homology"/>
<dbReference type="Pfam" id="PF08281">
    <property type="entry name" value="Sigma70_r4_2"/>
    <property type="match status" value="1"/>
</dbReference>
<keyword evidence="4" id="KW-0804">Transcription</keyword>
<evidence type="ECO:0000256" key="1">
    <source>
        <dbReference type="ARBA" id="ARBA00010641"/>
    </source>
</evidence>
<dbReference type="SUPFAM" id="SSF88946">
    <property type="entry name" value="Sigma2 domain of RNA polymerase sigma factors"/>
    <property type="match status" value="1"/>
</dbReference>
<reference evidence="7 8" key="1">
    <citation type="submission" date="2020-05" db="EMBL/GenBank/DDBJ databases">
        <title>Azospirillum oleiclasticum sp. nov, a nitrogen-fixing and heavy crude oil-emulsifying bacterium isolated from the crude oil of Yumen Oilfield.</title>
        <authorList>
            <person name="Wu D."/>
            <person name="Cai M."/>
            <person name="Zhang X."/>
        </authorList>
    </citation>
    <scope>NUCLEOTIDE SEQUENCE [LARGE SCALE GENOMIC DNA]</scope>
    <source>
        <strain evidence="7 8">ROY-1-1-2</strain>
    </source>
</reference>
<organism evidence="7 8">
    <name type="scientific">Azospirillum oleiclasticum</name>
    <dbReference type="NCBI Taxonomy" id="2735135"/>
    <lineage>
        <taxon>Bacteria</taxon>
        <taxon>Pseudomonadati</taxon>
        <taxon>Pseudomonadota</taxon>
        <taxon>Alphaproteobacteria</taxon>
        <taxon>Rhodospirillales</taxon>
        <taxon>Azospirillaceae</taxon>
        <taxon>Azospirillum</taxon>
    </lineage>
</organism>
<dbReference type="PANTHER" id="PTHR43133:SF63">
    <property type="entry name" value="RNA POLYMERASE SIGMA FACTOR FECI-RELATED"/>
    <property type="match status" value="1"/>
</dbReference>
<dbReference type="Gene3D" id="1.10.1740.10">
    <property type="match status" value="1"/>
</dbReference>
<dbReference type="InterPro" id="IPR013249">
    <property type="entry name" value="RNA_pol_sigma70_r4_t2"/>
</dbReference>
<keyword evidence="8" id="KW-1185">Reference proteome</keyword>
<sequence length="170" mass="19497">MDHDRGRLELFLSHRAALVDYATPIVGCRARAEDIVQESYLRFANPRAEEDALRQPVAYLYRIVRNLAFDCVRRLAAESRRDDSRSHIEEAEPLAPSPEELLIHRDELKRIDAALAGLPDRTRLAFELHRFGGLTFQQIAERLGVSVATAHRLTRDAMVRVMRSLIEPDR</sequence>
<evidence type="ECO:0000259" key="5">
    <source>
        <dbReference type="Pfam" id="PF04542"/>
    </source>
</evidence>
<name>A0ABX2TI65_9PROT</name>
<evidence type="ECO:0000256" key="4">
    <source>
        <dbReference type="ARBA" id="ARBA00023163"/>
    </source>
</evidence>
<dbReference type="InterPro" id="IPR039425">
    <property type="entry name" value="RNA_pol_sigma-70-like"/>
</dbReference>
<dbReference type="PANTHER" id="PTHR43133">
    <property type="entry name" value="RNA POLYMERASE ECF-TYPE SIGMA FACTO"/>
    <property type="match status" value="1"/>
</dbReference>
<dbReference type="RefSeq" id="WP_180285809.1">
    <property type="nucleotide sequence ID" value="NZ_JABFDB010000034.1"/>
</dbReference>
<gene>
    <name evidence="7" type="ORF">HND93_30380</name>
</gene>
<dbReference type="SUPFAM" id="SSF88659">
    <property type="entry name" value="Sigma3 and sigma4 domains of RNA polymerase sigma factors"/>
    <property type="match status" value="1"/>
</dbReference>
<dbReference type="Proteomes" id="UP000584642">
    <property type="component" value="Unassembled WGS sequence"/>
</dbReference>
<feature type="domain" description="RNA polymerase sigma factor 70 region 4 type 2" evidence="6">
    <location>
        <begin position="109"/>
        <end position="158"/>
    </location>
</feature>
<comment type="similarity">
    <text evidence="1">Belongs to the sigma-70 factor family. ECF subfamily.</text>
</comment>
<dbReference type="EMBL" id="JABFDB010000034">
    <property type="protein sequence ID" value="NYZ24032.1"/>
    <property type="molecule type" value="Genomic_DNA"/>
</dbReference>
<dbReference type="InterPro" id="IPR013324">
    <property type="entry name" value="RNA_pol_sigma_r3/r4-like"/>
</dbReference>
<keyword evidence="3" id="KW-0731">Sigma factor</keyword>
<protein>
    <submittedName>
        <fullName evidence="7">Sigma-70 family RNA polymerase sigma factor</fullName>
    </submittedName>
</protein>
<comment type="caution">
    <text evidence="7">The sequence shown here is derived from an EMBL/GenBank/DDBJ whole genome shotgun (WGS) entry which is preliminary data.</text>
</comment>
<dbReference type="NCBIfam" id="TIGR02937">
    <property type="entry name" value="sigma70-ECF"/>
    <property type="match status" value="1"/>
</dbReference>
<evidence type="ECO:0000313" key="8">
    <source>
        <dbReference type="Proteomes" id="UP000584642"/>
    </source>
</evidence>
<keyword evidence="2" id="KW-0805">Transcription regulation</keyword>
<evidence type="ECO:0000313" key="7">
    <source>
        <dbReference type="EMBL" id="NYZ24032.1"/>
    </source>
</evidence>
<dbReference type="InterPro" id="IPR013325">
    <property type="entry name" value="RNA_pol_sigma_r2"/>
</dbReference>
<dbReference type="Pfam" id="PF04542">
    <property type="entry name" value="Sigma70_r2"/>
    <property type="match status" value="1"/>
</dbReference>